<dbReference type="PANTHER" id="PTHR42829">
    <property type="entry name" value="NADH-UBIQUINONE OXIDOREDUCTASE CHAIN 5"/>
    <property type="match status" value="1"/>
</dbReference>
<dbReference type="GO" id="GO:0003954">
    <property type="term" value="F:NADH dehydrogenase activity"/>
    <property type="evidence" value="ECO:0007669"/>
    <property type="project" value="TreeGrafter"/>
</dbReference>
<dbReference type="EMBL" id="MG923507">
    <property type="protein sequence ID" value="AZL93393.1"/>
    <property type="molecule type" value="Genomic_DNA"/>
</dbReference>
<organism evidence="11">
    <name type="scientific">Platygaster sp. ZJUH_2016026</name>
    <dbReference type="NCBI Taxonomy" id="2491166"/>
    <lineage>
        <taxon>Eukaryota</taxon>
        <taxon>Metazoa</taxon>
        <taxon>Ecdysozoa</taxon>
        <taxon>Arthropoda</taxon>
        <taxon>Hexapoda</taxon>
        <taxon>Insecta</taxon>
        <taxon>Pterygota</taxon>
        <taxon>Neoptera</taxon>
        <taxon>Endopterygota</taxon>
        <taxon>Hymenoptera</taxon>
        <taxon>Apocrita</taxon>
        <taxon>Proctotrupomorpha</taxon>
        <taxon>Platygastroidea</taxon>
        <taxon>Platygastridae</taxon>
        <taxon>Platygastrinae</taxon>
        <taxon>Platygaster</taxon>
    </lineage>
</organism>
<proteinExistence type="predicted"/>
<dbReference type="PRINTS" id="PR01434">
    <property type="entry name" value="NADHDHGNASE5"/>
</dbReference>
<evidence type="ECO:0000256" key="6">
    <source>
        <dbReference type="ARBA" id="ARBA00023136"/>
    </source>
</evidence>
<dbReference type="EC" id="7.1.1.2" evidence="3"/>
<feature type="transmembrane region" description="Helical" evidence="9">
    <location>
        <begin position="6"/>
        <end position="29"/>
    </location>
</feature>
<evidence type="ECO:0000256" key="7">
    <source>
        <dbReference type="ARBA" id="ARBA00031027"/>
    </source>
</evidence>
<feature type="transmembrane region" description="Helical" evidence="9">
    <location>
        <begin position="539"/>
        <end position="558"/>
    </location>
</feature>
<evidence type="ECO:0000256" key="1">
    <source>
        <dbReference type="ARBA" id="ARBA00003257"/>
    </source>
</evidence>
<evidence type="ECO:0000256" key="9">
    <source>
        <dbReference type="SAM" id="Phobius"/>
    </source>
</evidence>
<feature type="transmembrane region" description="Helical" evidence="9">
    <location>
        <begin position="50"/>
        <end position="75"/>
    </location>
</feature>
<evidence type="ECO:0000256" key="2">
    <source>
        <dbReference type="ARBA" id="ARBA00004141"/>
    </source>
</evidence>
<keyword evidence="4 9" id="KW-0812">Transmembrane</keyword>
<feature type="transmembrane region" description="Helical" evidence="9">
    <location>
        <begin position="372"/>
        <end position="393"/>
    </location>
</feature>
<feature type="domain" description="NADH:quinone oxidoreductase/Mrp antiporter transmembrane" evidence="10">
    <location>
        <begin position="107"/>
        <end position="382"/>
    </location>
</feature>
<evidence type="ECO:0000256" key="5">
    <source>
        <dbReference type="ARBA" id="ARBA00022989"/>
    </source>
</evidence>
<dbReference type="GO" id="GO:0042773">
    <property type="term" value="P:ATP synthesis coupled electron transport"/>
    <property type="evidence" value="ECO:0007669"/>
    <property type="project" value="InterPro"/>
</dbReference>
<feature type="transmembrane region" description="Helical" evidence="9">
    <location>
        <begin position="332"/>
        <end position="352"/>
    </location>
</feature>
<evidence type="ECO:0000256" key="8">
    <source>
        <dbReference type="ARBA" id="ARBA00049551"/>
    </source>
</evidence>
<evidence type="ECO:0000256" key="3">
    <source>
        <dbReference type="ARBA" id="ARBA00012944"/>
    </source>
</evidence>
<keyword evidence="5 9" id="KW-1133">Transmembrane helix</keyword>
<feature type="transmembrane region" description="Helical" evidence="9">
    <location>
        <begin position="445"/>
        <end position="469"/>
    </location>
</feature>
<dbReference type="GO" id="GO:0016020">
    <property type="term" value="C:membrane"/>
    <property type="evidence" value="ECO:0007669"/>
    <property type="project" value="UniProtKB-SubCell"/>
</dbReference>
<accession>A0A3S8V162</accession>
<comment type="catalytic activity">
    <reaction evidence="8">
        <text>a ubiquinone + NADH + 5 H(+)(in) = a ubiquinol + NAD(+) + 4 H(+)(out)</text>
        <dbReference type="Rhea" id="RHEA:29091"/>
        <dbReference type="Rhea" id="RHEA-COMP:9565"/>
        <dbReference type="Rhea" id="RHEA-COMP:9566"/>
        <dbReference type="ChEBI" id="CHEBI:15378"/>
        <dbReference type="ChEBI" id="CHEBI:16389"/>
        <dbReference type="ChEBI" id="CHEBI:17976"/>
        <dbReference type="ChEBI" id="CHEBI:57540"/>
        <dbReference type="ChEBI" id="CHEBI:57945"/>
        <dbReference type="EC" id="7.1.1.2"/>
    </reaction>
</comment>
<feature type="transmembrane region" description="Helical" evidence="9">
    <location>
        <begin position="87"/>
        <end position="105"/>
    </location>
</feature>
<feature type="transmembrane region" description="Helical" evidence="9">
    <location>
        <begin position="413"/>
        <end position="433"/>
    </location>
</feature>
<protein>
    <recommendedName>
        <fullName evidence="3">NADH:ubiquinone reductase (H(+)-translocating)</fullName>
        <ecNumber evidence="3">7.1.1.2</ecNumber>
    </recommendedName>
    <alternativeName>
        <fullName evidence="7">NADH dehydrogenase subunit 5</fullName>
    </alternativeName>
</protein>
<evidence type="ECO:0000313" key="11">
    <source>
        <dbReference type="EMBL" id="AZL93393.1"/>
    </source>
</evidence>
<sequence length="559" mass="65994">MYAYLYMNMSLFLFLMFMMLMLLMFKFIIFKLSYFLEFILLDYMGMKSSVIIYLDYKSLLFIMLVLLISSMILMYSVEYMLMDLYKIRFLIILSMFILSMILMIIGQNLLIILLGWDGLGLISYCLIIYYNSWSSFNSGMLTLLTNRLGDIGLLLSISLMSLLGSWNYLLYSYYSMLLFMMLMMAIMTKSAQVPFSSWLPAAMAAPTPVSSLVHSSTLVTAGIYLLMRFYNFMMKNIMLKKVLMFIGVLTMFMAGMIANMENDFKKIIALSTLSQLGLMLMSLCLSLKMLSYFHLVIHALFKSLLFMCSGLILHSMLDNQDLRMMGGLNLNYYLTLMYFNCANLALCGYPFLSGFFSKDMILELLLVKNSLLLIMVILYISIGLTVMYTFRLLFYMNMMYMKYNKFMEMKDNYYMNMSMIILFLNSLFIGMFMSKLLFNMMMFMFLSLMMKIFVIIMMMIGMMLGMMINYIINKYYLKINLLIFILLFMKYMYGLSKFLVFMKKLIFYMKNMNSWLEKGWVNFYSIELLLLIYKNIFFFYLYINIINLLILLLGLFFLI</sequence>
<keyword evidence="11" id="KW-0496">Mitochondrion</keyword>
<feature type="transmembrane region" description="Helical" evidence="9">
    <location>
        <begin position="177"/>
        <end position="199"/>
    </location>
</feature>
<feature type="transmembrane region" description="Helical" evidence="9">
    <location>
        <begin position="475"/>
        <end position="494"/>
    </location>
</feature>
<dbReference type="PANTHER" id="PTHR42829:SF2">
    <property type="entry name" value="NADH-UBIQUINONE OXIDOREDUCTASE CHAIN 5"/>
    <property type="match status" value="1"/>
</dbReference>
<feature type="transmembrane region" description="Helical" evidence="9">
    <location>
        <begin position="211"/>
        <end position="230"/>
    </location>
</feature>
<evidence type="ECO:0000256" key="4">
    <source>
        <dbReference type="ARBA" id="ARBA00022692"/>
    </source>
</evidence>
<dbReference type="InterPro" id="IPR001750">
    <property type="entry name" value="ND/Mrp_TM"/>
</dbReference>
<reference evidence="11" key="1">
    <citation type="journal article" date="2018" name="Mol. Phylogenet. Evol.">
        <title>Mitochondrial phylogenomics of the Hymenoptera.</title>
        <authorList>
            <person name="Tang P."/>
            <person name="Zhu J.C."/>
            <person name="Zheng B.Y."/>
            <person name="Wei S.J."/>
            <person name="Sharkey M."/>
            <person name="Chen X.X."/>
            <person name="Vogler A.P."/>
        </authorList>
    </citation>
    <scope>NUCLEOTIDE SEQUENCE</scope>
</reference>
<dbReference type="InterPro" id="IPR003945">
    <property type="entry name" value="NU5C-like"/>
</dbReference>
<name>A0A3S8V162_9HYME</name>
<keyword evidence="6 9" id="KW-0472">Membrane</keyword>
<feature type="transmembrane region" description="Helical" evidence="9">
    <location>
        <begin position="110"/>
        <end position="131"/>
    </location>
</feature>
<dbReference type="GO" id="GO:0015990">
    <property type="term" value="P:electron transport coupled proton transport"/>
    <property type="evidence" value="ECO:0007669"/>
    <property type="project" value="TreeGrafter"/>
</dbReference>
<feature type="transmembrane region" description="Helical" evidence="9">
    <location>
        <begin position="242"/>
        <end position="260"/>
    </location>
</feature>
<gene>
    <name evidence="11" type="primary">nad5</name>
</gene>
<dbReference type="Pfam" id="PF00361">
    <property type="entry name" value="Proton_antipo_M"/>
    <property type="match status" value="1"/>
</dbReference>
<evidence type="ECO:0000259" key="10">
    <source>
        <dbReference type="Pfam" id="PF00361"/>
    </source>
</evidence>
<comment type="subcellular location">
    <subcellularLocation>
        <location evidence="2">Membrane</location>
        <topology evidence="2">Multi-pass membrane protein</topology>
    </subcellularLocation>
</comment>
<feature type="transmembrane region" description="Helical" evidence="9">
    <location>
        <begin position="292"/>
        <end position="312"/>
    </location>
</feature>
<dbReference type="GO" id="GO:0008137">
    <property type="term" value="F:NADH dehydrogenase (ubiquinone) activity"/>
    <property type="evidence" value="ECO:0007669"/>
    <property type="project" value="UniProtKB-EC"/>
</dbReference>
<dbReference type="AlphaFoldDB" id="A0A3S8V162"/>
<geneLocation type="mitochondrion" evidence="11"/>
<comment type="function">
    <text evidence="1">Core subunit of the mitochondrial membrane respiratory chain NADH dehydrogenase (Complex I) that is believed to belong to the minimal assembly required for catalysis. Complex I functions in the transfer of electrons from NADH to the respiratory chain. The immediate electron acceptor for the enzyme is believed to be ubiquinone.</text>
</comment>